<dbReference type="AlphaFoldDB" id="A0A2V3HUA0"/>
<dbReference type="Pfam" id="PF08309">
    <property type="entry name" value="LVIVD"/>
    <property type="match status" value="2"/>
</dbReference>
<reference evidence="1 2" key="1">
    <citation type="journal article" date="2015" name="Nat. Commun.">
        <title>Genomic and transcriptomic evidence for scavenging of diverse organic compounds by widespread deep-sea archaea.</title>
        <authorList>
            <person name="Li M."/>
            <person name="Baker B.J."/>
            <person name="Anantharaman K."/>
            <person name="Jain S."/>
            <person name="Breier J.A."/>
            <person name="Dick G.J."/>
        </authorList>
    </citation>
    <scope>NUCLEOTIDE SEQUENCE [LARGE SCALE GENOMIC DNA]</scope>
    <source>
        <strain evidence="1">Cayman_51_deep</strain>
    </source>
</reference>
<gene>
    <name evidence="1" type="ORF">CXX69_04835</name>
</gene>
<protein>
    <submittedName>
        <fullName evidence="1">Uncharacterized protein</fullName>
    </submittedName>
</protein>
<evidence type="ECO:0000313" key="1">
    <source>
        <dbReference type="EMBL" id="PXF21331.1"/>
    </source>
</evidence>
<dbReference type="Proteomes" id="UP000248161">
    <property type="component" value="Unassembled WGS sequence"/>
</dbReference>
<organism evidence="1 2">
    <name type="scientific">Candidatus Thalassarchaeum betae</name>
    <dbReference type="NCBI Taxonomy" id="2599289"/>
    <lineage>
        <taxon>Archaea</taxon>
        <taxon>Methanobacteriati</taxon>
        <taxon>Thermoplasmatota</taxon>
        <taxon>Candidatus Poseidoniia</taxon>
        <taxon>Candidatus Poseidoniales</taxon>
        <taxon>Candidatus Thalassarchaeaceae</taxon>
        <taxon>Candidatus Thalassarchaeum</taxon>
    </lineage>
</organism>
<evidence type="ECO:0000313" key="2">
    <source>
        <dbReference type="Proteomes" id="UP000248161"/>
    </source>
</evidence>
<name>A0A2V3HUA0_9ARCH</name>
<proteinExistence type="predicted"/>
<dbReference type="InterPro" id="IPR013211">
    <property type="entry name" value="LVIVD"/>
</dbReference>
<accession>A0A2V3HUA0</accession>
<dbReference type="EMBL" id="PSPG01000009">
    <property type="protein sequence ID" value="PXF21331.1"/>
    <property type="molecule type" value="Genomic_DNA"/>
</dbReference>
<comment type="caution">
    <text evidence="1">The sequence shown here is derived from an EMBL/GenBank/DDBJ whole genome shotgun (WGS) entry which is preliminary data.</text>
</comment>
<sequence length="581" mass="64559">MDTQRVALAVGLAACVLVAGAASFMLIRDSSELESEGTTMLDPLLQDEEHDHRNASYHILYTENVQPVSYNELTDTGNAEIQVADSPDGKTYAYIAGWTEMHIVDVTDPSNTTVTGVYYDPNTQVFDVKYLEYNGREYVILQNQIIDPGAADPNVGNWEDPVQVSVTLVDVTDKSNPSFVDFWYDADHPSGPHNLYTHMIDNEWYIFVANPDYESCDVGQGDACGGITIAHLNFAGFGDLPRIVKIGEAEVSWETTRGGWIYIHDMTVQTWPSDIADDPRNGRTYIYGAYWEAGLRIFDVSDVPHPNKDMVEYLWYGSLCRLSGGTQAGCTWRAPEVGMWMDFEDFDGDGEPDSGTTGNENGGRASYIHYAEPFDKMVDASHLGYPQGKRHLTLLATEVLETTVGTGMVYLLDTTSYEEVNGNLRFLPSLIHGWENPFAWDHHIPGGEEWLLFSPHNADTQIFQTGLPGLPDNSHGGAWDGRIYLSSYHAGLWVIDVETLMAAGLEEGNKTDVHMAATVGYHVPHSQDGVAPDSSFYDFGWTPFLWAAEHHEGYTYLSCITSGMYIVQLDIDKPYGSLLEP</sequence>